<dbReference type="SUPFAM" id="SSF51905">
    <property type="entry name" value="FAD/NAD(P)-binding domain"/>
    <property type="match status" value="1"/>
</dbReference>
<reference evidence="9" key="2">
    <citation type="submission" date="2021-04" db="EMBL/GenBank/DDBJ databases">
        <authorList>
            <person name="Gilroy R."/>
        </authorList>
    </citation>
    <scope>NUCLEOTIDE SEQUENCE</scope>
    <source>
        <strain evidence="9">CHK130-7132</strain>
    </source>
</reference>
<keyword evidence="6 8" id="KW-0274">FAD</keyword>
<evidence type="ECO:0000256" key="4">
    <source>
        <dbReference type="ARBA" id="ARBA00022532"/>
    </source>
</evidence>
<evidence type="ECO:0000256" key="3">
    <source>
        <dbReference type="ARBA" id="ARBA00005012"/>
    </source>
</evidence>
<comment type="pathway">
    <text evidence="3 8">Carbohydrate metabolism; tricarboxylic acid cycle; oxaloacetate from (S)-malate (quinone route): step 1/1.</text>
</comment>
<evidence type="ECO:0000256" key="2">
    <source>
        <dbReference type="ARBA" id="ARBA00001974"/>
    </source>
</evidence>
<keyword evidence="5 8" id="KW-0285">Flavoprotein</keyword>
<comment type="caution">
    <text evidence="9">The sequence shown here is derived from an EMBL/GenBank/DDBJ whole genome shotgun (WGS) entry which is preliminary data.</text>
</comment>
<proteinExistence type="inferred from homology"/>
<evidence type="ECO:0000313" key="10">
    <source>
        <dbReference type="Proteomes" id="UP000823854"/>
    </source>
</evidence>
<dbReference type="Gene3D" id="3.50.50.60">
    <property type="entry name" value="FAD/NAD(P)-binding domain"/>
    <property type="match status" value="1"/>
</dbReference>
<dbReference type="NCBIfam" id="NF003606">
    <property type="entry name" value="PRK05257.2-1"/>
    <property type="match status" value="1"/>
</dbReference>
<keyword evidence="7 8" id="KW-0560">Oxidoreductase</keyword>
<comment type="catalytic activity">
    <reaction evidence="1 8">
        <text>(S)-malate + a quinone = a quinol + oxaloacetate</text>
        <dbReference type="Rhea" id="RHEA:46012"/>
        <dbReference type="ChEBI" id="CHEBI:15589"/>
        <dbReference type="ChEBI" id="CHEBI:16452"/>
        <dbReference type="ChEBI" id="CHEBI:24646"/>
        <dbReference type="ChEBI" id="CHEBI:132124"/>
        <dbReference type="EC" id="1.1.5.4"/>
    </reaction>
</comment>
<gene>
    <name evidence="8" type="primary">mqo</name>
    <name evidence="9" type="ORF">H9932_03785</name>
</gene>
<dbReference type="EMBL" id="DWWC01000077">
    <property type="protein sequence ID" value="HJC68788.1"/>
    <property type="molecule type" value="Genomic_DNA"/>
</dbReference>
<dbReference type="HAMAP" id="MF_00212">
    <property type="entry name" value="MQO"/>
    <property type="match status" value="1"/>
</dbReference>
<dbReference type="InterPro" id="IPR006231">
    <property type="entry name" value="MQO"/>
</dbReference>
<dbReference type="InterPro" id="IPR036188">
    <property type="entry name" value="FAD/NAD-bd_sf"/>
</dbReference>
<dbReference type="PANTHER" id="PTHR43104">
    <property type="entry name" value="L-2-HYDROXYGLUTARATE DEHYDROGENASE, MITOCHONDRIAL"/>
    <property type="match status" value="1"/>
</dbReference>
<dbReference type="AlphaFoldDB" id="A0A9D2THA6"/>
<dbReference type="NCBIfam" id="NF003611">
    <property type="entry name" value="PRK05257.3-2"/>
    <property type="match status" value="1"/>
</dbReference>
<accession>A0A9D2THA6</accession>
<evidence type="ECO:0000256" key="6">
    <source>
        <dbReference type="ARBA" id="ARBA00022827"/>
    </source>
</evidence>
<dbReference type="PANTHER" id="PTHR43104:SF2">
    <property type="entry name" value="L-2-HYDROXYGLUTARATE DEHYDROGENASE, MITOCHONDRIAL"/>
    <property type="match status" value="1"/>
</dbReference>
<dbReference type="NCBIfam" id="TIGR01320">
    <property type="entry name" value="mal_quin_oxido"/>
    <property type="match status" value="1"/>
</dbReference>
<dbReference type="GO" id="GO:0047545">
    <property type="term" value="F:(S)-2-hydroxyglutarate dehydrogenase activity"/>
    <property type="evidence" value="ECO:0007669"/>
    <property type="project" value="TreeGrafter"/>
</dbReference>
<evidence type="ECO:0000313" key="9">
    <source>
        <dbReference type="EMBL" id="HJC68788.1"/>
    </source>
</evidence>
<dbReference type="Gene3D" id="3.30.9.10">
    <property type="entry name" value="D-Amino Acid Oxidase, subunit A, domain 2"/>
    <property type="match status" value="1"/>
</dbReference>
<protein>
    <recommendedName>
        <fullName evidence="8">Probable malate:quinone oxidoreductase</fullName>
        <ecNumber evidence="8">1.1.5.4</ecNumber>
    </recommendedName>
    <alternativeName>
        <fullName evidence="8">MQO</fullName>
    </alternativeName>
    <alternativeName>
        <fullName evidence="8">Malate dehydrogenase [quinone]</fullName>
    </alternativeName>
</protein>
<name>A0A9D2THA6_9MICO</name>
<dbReference type="Pfam" id="PF06039">
    <property type="entry name" value="Mqo"/>
    <property type="match status" value="1"/>
</dbReference>
<organism evidence="9 10">
    <name type="scientific">Candidatus Brachybacterium intestinipullorum</name>
    <dbReference type="NCBI Taxonomy" id="2838512"/>
    <lineage>
        <taxon>Bacteria</taxon>
        <taxon>Bacillati</taxon>
        <taxon>Actinomycetota</taxon>
        <taxon>Actinomycetes</taxon>
        <taxon>Micrococcales</taxon>
        <taxon>Dermabacteraceae</taxon>
        <taxon>Brachybacterium</taxon>
    </lineage>
</organism>
<evidence type="ECO:0000256" key="8">
    <source>
        <dbReference type="HAMAP-Rule" id="MF_00212"/>
    </source>
</evidence>
<dbReference type="GO" id="GO:0006099">
    <property type="term" value="P:tricarboxylic acid cycle"/>
    <property type="evidence" value="ECO:0007669"/>
    <property type="project" value="UniProtKB-UniRule"/>
</dbReference>
<evidence type="ECO:0000256" key="7">
    <source>
        <dbReference type="ARBA" id="ARBA00023002"/>
    </source>
</evidence>
<dbReference type="EC" id="1.1.5.4" evidence="8"/>
<evidence type="ECO:0000256" key="5">
    <source>
        <dbReference type="ARBA" id="ARBA00022630"/>
    </source>
</evidence>
<dbReference type="NCBIfam" id="NF003610">
    <property type="entry name" value="PRK05257.3-1"/>
    <property type="match status" value="1"/>
</dbReference>
<keyword evidence="4 8" id="KW-0816">Tricarboxylic acid cycle</keyword>
<dbReference type="NCBIfam" id="NF009875">
    <property type="entry name" value="PRK13339.1"/>
    <property type="match status" value="1"/>
</dbReference>
<reference evidence="9" key="1">
    <citation type="journal article" date="2021" name="PeerJ">
        <title>Extensive microbial diversity within the chicken gut microbiome revealed by metagenomics and culture.</title>
        <authorList>
            <person name="Gilroy R."/>
            <person name="Ravi A."/>
            <person name="Getino M."/>
            <person name="Pursley I."/>
            <person name="Horton D.L."/>
            <person name="Alikhan N.F."/>
            <person name="Baker D."/>
            <person name="Gharbi K."/>
            <person name="Hall N."/>
            <person name="Watson M."/>
            <person name="Adriaenssens E.M."/>
            <person name="Foster-Nyarko E."/>
            <person name="Jarju S."/>
            <person name="Secka A."/>
            <person name="Antonio M."/>
            <person name="Oren A."/>
            <person name="Chaudhuri R.R."/>
            <person name="La Ragione R."/>
            <person name="Hildebrand F."/>
            <person name="Pallen M.J."/>
        </authorList>
    </citation>
    <scope>NUCLEOTIDE SEQUENCE</scope>
    <source>
        <strain evidence="9">CHK130-7132</strain>
    </source>
</reference>
<dbReference type="Proteomes" id="UP000823854">
    <property type="component" value="Unassembled WGS sequence"/>
</dbReference>
<comment type="similarity">
    <text evidence="8">Belongs to the MQO family.</text>
</comment>
<comment type="cofactor">
    <cofactor evidence="2 8">
        <name>FAD</name>
        <dbReference type="ChEBI" id="CHEBI:57692"/>
    </cofactor>
</comment>
<evidence type="ECO:0000256" key="1">
    <source>
        <dbReference type="ARBA" id="ARBA00001139"/>
    </source>
</evidence>
<sequence>MADLDVTRADAVLIGGGIASATLAAMLTELEPEWEIVVLERLDSLGAESSDAWNNAGTGHSALCELNYTPQDVDGSVSPAKAIAINEQFQVSRQFWSHLVENDRIGSPSRFIHTVPHMSFVHGMENADYLRRRHEALVANPLFDRMEFTTEHAQLAGWAPLVSEGRPVTETIAATWSPDGTDVDFGALTREMLAFASRAGTTVSTGSEVVDLRRMGTDWGVMVRSSADDSVRVVRAPFVFVGAGGYALPLLQRSGIEEIRGFGGFPISGQWLRCTDPAIIERHEAKVYGKAAVGAPPMSVPHLDTRYVGGKRSLMFGPYAGWSPKFLKTGRYTDLFESIKPSNLTQMMAVAPPNLDLMVYLGSQLAATHHKRFEALLEYMPDARESDWEEVTAGQRVQVIAPDAKKHGVLQFGTQLIAAADGSIGGMLGASPGASTATSIMLTMLERMFPQRIETWRPALQEMVPSWGTHLSEDRDLAHRTLERTAAALDLSH</sequence>
<dbReference type="GO" id="GO:0008924">
    <property type="term" value="F:L-malate dehydrogenase (quinone) activity"/>
    <property type="evidence" value="ECO:0007669"/>
    <property type="project" value="UniProtKB-UniRule"/>
</dbReference>